<dbReference type="EMBL" id="LSDD01000113">
    <property type="protein sequence ID" value="KXB63352.1"/>
    <property type="molecule type" value="Genomic_DNA"/>
</dbReference>
<evidence type="ECO:0000259" key="1">
    <source>
        <dbReference type="PROSITE" id="PS50943"/>
    </source>
</evidence>
<sequence length="76" mass="8901">MKKMENMEITRKIYSKIIFSIRDKKMTQKKVSEIIGMKPQTFSDNLTKLKDGKFPSVETLKKLQDALEIDLGINFF</sequence>
<gene>
    <name evidence="2" type="ORF">HMPREF3180_01612</name>
</gene>
<dbReference type="Proteomes" id="UP000070483">
    <property type="component" value="Unassembled WGS sequence"/>
</dbReference>
<dbReference type="PATRIC" id="fig|157687.3.peg.1603"/>
<feature type="domain" description="HTH cro/C1-type" evidence="1">
    <location>
        <begin position="24"/>
        <end position="74"/>
    </location>
</feature>
<keyword evidence="3" id="KW-1185">Reference proteome</keyword>
<comment type="caution">
    <text evidence="2">The sequence shown here is derived from an EMBL/GenBank/DDBJ whole genome shotgun (WGS) entry which is preliminary data.</text>
</comment>
<dbReference type="PROSITE" id="PS50943">
    <property type="entry name" value="HTH_CROC1"/>
    <property type="match status" value="1"/>
</dbReference>
<evidence type="ECO:0000313" key="3">
    <source>
        <dbReference type="Proteomes" id="UP000070483"/>
    </source>
</evidence>
<dbReference type="GO" id="GO:0003677">
    <property type="term" value="F:DNA binding"/>
    <property type="evidence" value="ECO:0007669"/>
    <property type="project" value="InterPro"/>
</dbReference>
<reference evidence="3" key="1">
    <citation type="submission" date="2016-01" db="EMBL/GenBank/DDBJ databases">
        <authorList>
            <person name="Mitreva M."/>
            <person name="Pepin K.H."/>
            <person name="Mihindukulasuriya K.A."/>
            <person name="Fulton R."/>
            <person name="Fronick C."/>
            <person name="O'Laughlin M."/>
            <person name="Miner T."/>
            <person name="Herter B."/>
            <person name="Rosa B.A."/>
            <person name="Cordes M."/>
            <person name="Tomlinson C."/>
            <person name="Wollam A."/>
            <person name="Palsikar V.B."/>
            <person name="Mardis E.R."/>
            <person name="Wilson R.K."/>
        </authorList>
    </citation>
    <scope>NUCLEOTIDE SEQUENCE [LARGE SCALE GENOMIC DNA]</scope>
    <source>
        <strain evidence="3">KA00185</strain>
    </source>
</reference>
<dbReference type="AlphaFoldDB" id="A0A134A6N4"/>
<proteinExistence type="predicted"/>
<evidence type="ECO:0000313" key="2">
    <source>
        <dbReference type="EMBL" id="KXB63352.1"/>
    </source>
</evidence>
<dbReference type="STRING" id="157687.HMPREF3180_01612"/>
<dbReference type="InterPro" id="IPR010982">
    <property type="entry name" value="Lambda_DNA-bd_dom_sf"/>
</dbReference>
<dbReference type="CDD" id="cd00093">
    <property type="entry name" value="HTH_XRE"/>
    <property type="match status" value="1"/>
</dbReference>
<organism evidence="2 3">
    <name type="scientific">Leptotrichia wadei</name>
    <dbReference type="NCBI Taxonomy" id="157687"/>
    <lineage>
        <taxon>Bacteria</taxon>
        <taxon>Fusobacteriati</taxon>
        <taxon>Fusobacteriota</taxon>
        <taxon>Fusobacteriia</taxon>
        <taxon>Fusobacteriales</taxon>
        <taxon>Leptotrichiaceae</taxon>
        <taxon>Leptotrichia</taxon>
    </lineage>
</organism>
<dbReference type="InterPro" id="IPR001387">
    <property type="entry name" value="Cro/C1-type_HTH"/>
</dbReference>
<protein>
    <submittedName>
        <fullName evidence="2">Toxin-antitoxin system, antitoxin component, Xre domain protein</fullName>
    </submittedName>
</protein>
<dbReference type="Gene3D" id="1.10.260.40">
    <property type="entry name" value="lambda repressor-like DNA-binding domains"/>
    <property type="match status" value="1"/>
</dbReference>
<accession>A0A134A6N4</accession>
<name>A0A134A6N4_9FUSO</name>
<dbReference type="SUPFAM" id="SSF47413">
    <property type="entry name" value="lambda repressor-like DNA-binding domains"/>
    <property type="match status" value="1"/>
</dbReference>